<keyword evidence="2" id="KW-1185">Reference proteome</keyword>
<dbReference type="SUPFAM" id="SSF52833">
    <property type="entry name" value="Thioredoxin-like"/>
    <property type="match status" value="1"/>
</dbReference>
<dbReference type="Proteomes" id="UP000887013">
    <property type="component" value="Unassembled WGS sequence"/>
</dbReference>
<dbReference type="EMBL" id="BMAW01108376">
    <property type="protein sequence ID" value="GFT33621.1"/>
    <property type="molecule type" value="Genomic_DNA"/>
</dbReference>
<proteinExistence type="predicted"/>
<evidence type="ECO:0000313" key="1">
    <source>
        <dbReference type="EMBL" id="GFT33621.1"/>
    </source>
</evidence>
<protein>
    <submittedName>
        <fullName evidence="1">Uncharacterized protein</fullName>
    </submittedName>
</protein>
<dbReference type="AlphaFoldDB" id="A0A8X6TN83"/>
<sequence length="105" mass="12510">MDDDWRCHLRIREYNPSSSERTMEEKGYFQHALQEMGFFSLERGVQVSIRLDETRAWKNSAVSLSLEKGARLWFLNFSFSWCPWCVVTLEFLFECVRLTQWTASS</sequence>
<gene>
    <name evidence="1" type="ORF">NPIL_36781</name>
</gene>
<evidence type="ECO:0000313" key="2">
    <source>
        <dbReference type="Proteomes" id="UP000887013"/>
    </source>
</evidence>
<reference evidence="1" key="1">
    <citation type="submission" date="2020-08" db="EMBL/GenBank/DDBJ databases">
        <title>Multicomponent nature underlies the extraordinary mechanical properties of spider dragline silk.</title>
        <authorList>
            <person name="Kono N."/>
            <person name="Nakamura H."/>
            <person name="Mori M."/>
            <person name="Yoshida Y."/>
            <person name="Ohtoshi R."/>
            <person name="Malay A.D."/>
            <person name="Moran D.A.P."/>
            <person name="Tomita M."/>
            <person name="Numata K."/>
            <person name="Arakawa K."/>
        </authorList>
    </citation>
    <scope>NUCLEOTIDE SEQUENCE</scope>
</reference>
<accession>A0A8X6TN83</accession>
<comment type="caution">
    <text evidence="1">The sequence shown here is derived from an EMBL/GenBank/DDBJ whole genome shotgun (WGS) entry which is preliminary data.</text>
</comment>
<organism evidence="1 2">
    <name type="scientific">Nephila pilipes</name>
    <name type="common">Giant wood spider</name>
    <name type="synonym">Nephila maculata</name>
    <dbReference type="NCBI Taxonomy" id="299642"/>
    <lineage>
        <taxon>Eukaryota</taxon>
        <taxon>Metazoa</taxon>
        <taxon>Ecdysozoa</taxon>
        <taxon>Arthropoda</taxon>
        <taxon>Chelicerata</taxon>
        <taxon>Arachnida</taxon>
        <taxon>Araneae</taxon>
        <taxon>Araneomorphae</taxon>
        <taxon>Entelegynae</taxon>
        <taxon>Araneoidea</taxon>
        <taxon>Nephilidae</taxon>
        <taxon>Nephila</taxon>
    </lineage>
</organism>
<name>A0A8X6TN83_NEPPI</name>
<dbReference type="InterPro" id="IPR036249">
    <property type="entry name" value="Thioredoxin-like_sf"/>
</dbReference>